<evidence type="ECO:0000256" key="2">
    <source>
        <dbReference type="ARBA" id="ARBA00008882"/>
    </source>
</evidence>
<dbReference type="AlphaFoldDB" id="A0A1Z1MN76"/>
<dbReference type="PROSITE" id="PS01218">
    <property type="entry name" value="TATC"/>
    <property type="match status" value="1"/>
</dbReference>
<feature type="transmembrane region" description="Helical" evidence="6">
    <location>
        <begin position="193"/>
        <end position="209"/>
    </location>
</feature>
<proteinExistence type="inferred from homology"/>
<evidence type="ECO:0000256" key="4">
    <source>
        <dbReference type="ARBA" id="ARBA00022989"/>
    </source>
</evidence>
<dbReference type="InterPro" id="IPR019820">
    <property type="entry name" value="Sec-indep_translocase_CS"/>
</dbReference>
<dbReference type="PANTHER" id="PTHR30371">
    <property type="entry name" value="SEC-INDEPENDENT PROTEIN TRANSLOCASE PROTEIN TATC"/>
    <property type="match status" value="1"/>
</dbReference>
<feature type="transmembrane region" description="Helical" evidence="6">
    <location>
        <begin position="109"/>
        <end position="135"/>
    </location>
</feature>
<evidence type="ECO:0000256" key="6">
    <source>
        <dbReference type="SAM" id="Phobius"/>
    </source>
</evidence>
<comment type="similarity">
    <text evidence="2">Belongs to the TatC family.</text>
</comment>
<feature type="transmembrane region" description="Helical" evidence="6">
    <location>
        <begin position="26"/>
        <end position="44"/>
    </location>
</feature>
<comment type="subcellular location">
    <subcellularLocation>
        <location evidence="1">Membrane</location>
        <topology evidence="1">Multi-pass membrane protein</topology>
    </subcellularLocation>
</comment>
<protein>
    <submittedName>
        <fullName evidence="7">Sec-independent protein translocase component TatC</fullName>
    </submittedName>
</protein>
<geneLocation type="chloroplast" evidence="7"/>
<gene>
    <name evidence="7" type="primary">tatC</name>
</gene>
<evidence type="ECO:0000256" key="3">
    <source>
        <dbReference type="ARBA" id="ARBA00022692"/>
    </source>
</evidence>
<evidence type="ECO:0000256" key="1">
    <source>
        <dbReference type="ARBA" id="ARBA00004141"/>
    </source>
</evidence>
<keyword evidence="7" id="KW-0150">Chloroplast</keyword>
<dbReference type="PANTHER" id="PTHR30371:SF0">
    <property type="entry name" value="SEC-INDEPENDENT PROTEIN TRANSLOCASE PROTEIN TATC, CHLOROPLASTIC-RELATED"/>
    <property type="match status" value="1"/>
</dbReference>
<organism evidence="7">
    <name type="scientific">Gredgaria maugeana</name>
    <dbReference type="NCBI Taxonomy" id="2007213"/>
    <lineage>
        <taxon>Eukaryota</taxon>
        <taxon>Rhodophyta</taxon>
        <taxon>Florideophyceae</taxon>
        <taxon>Rhodymeniophycidae</taxon>
        <taxon>Ceramiales</taxon>
        <taxon>Rhodomelaceae</taxon>
        <taxon>Herposiphonieae</taxon>
        <taxon>Gredgaria</taxon>
    </lineage>
</organism>
<feature type="transmembrane region" description="Helical" evidence="6">
    <location>
        <begin position="155"/>
        <end position="181"/>
    </location>
</feature>
<evidence type="ECO:0000313" key="7">
    <source>
        <dbReference type="EMBL" id="ARW67245.1"/>
    </source>
</evidence>
<evidence type="ECO:0000256" key="5">
    <source>
        <dbReference type="ARBA" id="ARBA00023136"/>
    </source>
</evidence>
<dbReference type="GO" id="GO:0033281">
    <property type="term" value="C:TAT protein transport complex"/>
    <property type="evidence" value="ECO:0007669"/>
    <property type="project" value="TreeGrafter"/>
</dbReference>
<dbReference type="InterPro" id="IPR002033">
    <property type="entry name" value="TatC"/>
</dbReference>
<dbReference type="RefSeq" id="YP_009398059.1">
    <property type="nucleotide sequence ID" value="NC_035290.1"/>
</dbReference>
<keyword evidence="3 6" id="KW-0812">Transmembrane</keyword>
<accession>A0A1Z1MN76</accession>
<name>A0A1Z1MN76_9FLOR</name>
<dbReference type="GO" id="GO:0009977">
    <property type="term" value="F:proton motive force dependent protein transmembrane transporter activity"/>
    <property type="evidence" value="ECO:0007669"/>
    <property type="project" value="TreeGrafter"/>
</dbReference>
<keyword evidence="4 6" id="KW-1133">Transmembrane helix</keyword>
<dbReference type="Pfam" id="PF00902">
    <property type="entry name" value="TatC"/>
    <property type="match status" value="1"/>
</dbReference>
<dbReference type="EMBL" id="MF101446">
    <property type="protein sequence ID" value="ARW67245.1"/>
    <property type="molecule type" value="Genomic_DNA"/>
</dbReference>
<dbReference type="PRINTS" id="PR01840">
    <property type="entry name" value="TATCFAMILY"/>
</dbReference>
<dbReference type="NCBIfam" id="TIGR00945">
    <property type="entry name" value="tatC"/>
    <property type="match status" value="1"/>
</dbReference>
<feature type="transmembrane region" description="Helical" evidence="6">
    <location>
        <begin position="215"/>
        <end position="238"/>
    </location>
</feature>
<dbReference type="GO" id="GO:0065002">
    <property type="term" value="P:intracellular protein transmembrane transport"/>
    <property type="evidence" value="ECO:0007669"/>
    <property type="project" value="TreeGrafter"/>
</dbReference>
<dbReference type="GeneID" id="33360526"/>
<feature type="transmembrane region" description="Helical" evidence="6">
    <location>
        <begin position="75"/>
        <end position="97"/>
    </location>
</feature>
<dbReference type="HAMAP" id="MF_00902">
    <property type="entry name" value="TatC"/>
    <property type="match status" value="1"/>
</dbReference>
<reference evidence="7" key="1">
    <citation type="journal article" date="2017" name="J. Phycol.">
        <title>Analysis of chloroplast genomes and a supermatrix inform reclassification of the Rhodomelaceae (Rhodophyta).</title>
        <authorList>
            <person name="Diaz-Tapia P."/>
            <person name="Maggs C.A."/>
            <person name="West J.A."/>
            <person name="Verbruggen H."/>
        </authorList>
    </citation>
    <scope>NUCLEOTIDE SEQUENCE</scope>
    <source>
        <strain evidence="7">PD1230</strain>
    </source>
</reference>
<dbReference type="GO" id="GO:0043953">
    <property type="term" value="P:protein transport by the Tat complex"/>
    <property type="evidence" value="ECO:0007669"/>
    <property type="project" value="TreeGrafter"/>
</dbReference>
<keyword evidence="5 6" id="KW-0472">Membrane</keyword>
<sequence length="240" mass="27519">MKQTYKKDRDKYMPIIEHLSELRTRFFLSFIVFIIASVVCIVYTKDITSFLQKPAVGIKFLQLAPGEYLFVSVKLSVYSAIIITSPFSIYQLLQFILPGLTKKESSYLIPVMTSSIILFFIGTFFSYIFLIPITLKFLINYGSELIEPIWSFDEYFNFIILIILSTGLCFQIPIIQIILGITDIVNWESMLNTWKYVTFIATIIGAIITPSTDPITQICMTMTILILYFGGIIIVKIIKT</sequence>
<keyword evidence="7" id="KW-0934">Plastid</keyword>